<feature type="transmembrane region" description="Helical" evidence="6">
    <location>
        <begin position="299"/>
        <end position="319"/>
    </location>
</feature>
<comment type="subcellular location">
    <subcellularLocation>
        <location evidence="1">Endomembrane system</location>
        <topology evidence="1">Multi-pass membrane protein</topology>
    </subcellularLocation>
</comment>
<dbReference type="InterPro" id="IPR036259">
    <property type="entry name" value="MFS_trans_sf"/>
</dbReference>
<dbReference type="Pfam" id="PF11700">
    <property type="entry name" value="ATG22"/>
    <property type="match status" value="1"/>
</dbReference>
<dbReference type="RefSeq" id="WP_024352193.1">
    <property type="nucleotide sequence ID" value="NZ_BBWN01000046.1"/>
</dbReference>
<dbReference type="SUPFAM" id="SSF103473">
    <property type="entry name" value="MFS general substrate transporter"/>
    <property type="match status" value="1"/>
</dbReference>
<evidence type="ECO:0000256" key="4">
    <source>
        <dbReference type="ARBA" id="ARBA00022989"/>
    </source>
</evidence>
<feature type="transmembrane region" description="Helical" evidence="6">
    <location>
        <begin position="326"/>
        <end position="345"/>
    </location>
</feature>
<feature type="transmembrane region" description="Helical" evidence="6">
    <location>
        <begin position="94"/>
        <end position="112"/>
    </location>
</feature>
<feature type="transmembrane region" description="Helical" evidence="6">
    <location>
        <begin position="445"/>
        <end position="464"/>
    </location>
</feature>
<organism evidence="7">
    <name type="scientific">Aurantimonas coralicida</name>
    <dbReference type="NCBI Taxonomy" id="182270"/>
    <lineage>
        <taxon>Bacteria</taxon>
        <taxon>Pseudomonadati</taxon>
        <taxon>Pseudomonadota</taxon>
        <taxon>Alphaproteobacteria</taxon>
        <taxon>Hyphomicrobiales</taxon>
        <taxon>Aurantimonadaceae</taxon>
        <taxon>Aurantimonas</taxon>
    </lineage>
</organism>
<evidence type="ECO:0000313" key="7">
    <source>
        <dbReference type="EMBL" id="BAT26465.1"/>
    </source>
</evidence>
<protein>
    <submittedName>
        <fullName evidence="7">Major facilitator superfamily protein</fullName>
    </submittedName>
</protein>
<dbReference type="InterPro" id="IPR024671">
    <property type="entry name" value="Atg22-like"/>
</dbReference>
<sequence length="484" mass="50905">MTELAPTVAGLPYRVPLRQRAVWGWMTFDFAAQPFFTVVITFVFGPYFVSQLASDPATGQAWWSGAVTLVGICVAILSPFLGSIADRAGPRKPWIASFAVVKILALLLLWFAAPGTPLIFAAALIVFAMVAAEFSIVFNDAMIPRLVHRDSIGRVSNLAWGLGYVGGIVFLFVTLAFLAGSPESGLTLLGLEPWFGLDPAEGEGARATGPLSALWYLVFVLPMFLLTPDRKKAEPIRVAARDGLKDLKATYREIRVRGTLFRFLIARMIYQDGVNALLVLGGAFAAGMFGWSITESGLFGVILNVTAILGCVGASVLDARLGSKAVIVASILCLMTATIGIISTAPDSTLFGLLTFAPSEATGLFATPAEKSYIVFGLLIGLAFGPVQASSRSWLAQSVTADEAGRYFGFYALTGRATSFLGTAAVAAFTAVAAGLTDPATASRIGMSALILFFVVGLAILLGTPGPRAVGRGQDAGGERQPAA</sequence>
<feature type="transmembrane region" description="Helical" evidence="6">
    <location>
        <begin position="61"/>
        <end position="82"/>
    </location>
</feature>
<keyword evidence="3 6" id="KW-0812">Transmembrane</keyword>
<evidence type="ECO:0000256" key="2">
    <source>
        <dbReference type="ARBA" id="ARBA00022448"/>
    </source>
</evidence>
<dbReference type="Gene3D" id="1.20.1250.20">
    <property type="entry name" value="MFS general substrate transporter like domains"/>
    <property type="match status" value="1"/>
</dbReference>
<accession>A0A0N7KXB6</accession>
<reference evidence="7" key="1">
    <citation type="journal article" date="2015" name="Proc. Natl. Acad. Sci. U.S.A.">
        <title>Bacterial clade with the ribosomal RNA operon on a small plasmid rather than the chromosome.</title>
        <authorList>
            <person name="Anda M."/>
            <person name="Ohtsubo Y."/>
            <person name="Okubo T."/>
            <person name="Sugawara M."/>
            <person name="Nagata Y."/>
            <person name="Tsuda M."/>
            <person name="Minamisawa K."/>
            <person name="Mitsui H."/>
        </authorList>
    </citation>
    <scope>NUCLEOTIDE SEQUENCE</scope>
    <source>
        <strain evidence="7">DSM 14790</strain>
    </source>
</reference>
<keyword evidence="2" id="KW-0813">Transport</keyword>
<feature type="transmembrane region" description="Helical" evidence="6">
    <location>
        <begin position="407"/>
        <end position="433"/>
    </location>
</feature>
<feature type="transmembrane region" description="Helical" evidence="6">
    <location>
        <begin position="21"/>
        <end position="49"/>
    </location>
</feature>
<evidence type="ECO:0000256" key="6">
    <source>
        <dbReference type="SAM" id="Phobius"/>
    </source>
</evidence>
<evidence type="ECO:0000256" key="1">
    <source>
        <dbReference type="ARBA" id="ARBA00004127"/>
    </source>
</evidence>
<proteinExistence type="predicted"/>
<feature type="transmembrane region" description="Helical" evidence="6">
    <location>
        <begin position="207"/>
        <end position="227"/>
    </location>
</feature>
<dbReference type="PANTHER" id="PTHR23519:SF1">
    <property type="entry name" value="AUTOPHAGY-RELATED PROTEIN 22"/>
    <property type="match status" value="1"/>
</dbReference>
<keyword evidence="4 6" id="KW-1133">Transmembrane helix</keyword>
<keyword evidence="5 6" id="KW-0472">Membrane</keyword>
<feature type="transmembrane region" description="Helical" evidence="6">
    <location>
        <begin position="118"/>
        <end position="138"/>
    </location>
</feature>
<dbReference type="InterPro" id="IPR050495">
    <property type="entry name" value="ATG22/LtaA_families"/>
</dbReference>
<evidence type="ECO:0000256" key="3">
    <source>
        <dbReference type="ARBA" id="ARBA00022692"/>
    </source>
</evidence>
<evidence type="ECO:0000256" key="5">
    <source>
        <dbReference type="ARBA" id="ARBA00023136"/>
    </source>
</evidence>
<dbReference type="GO" id="GO:0012505">
    <property type="term" value="C:endomembrane system"/>
    <property type="evidence" value="ECO:0007669"/>
    <property type="project" value="UniProtKB-SubCell"/>
</dbReference>
<dbReference type="PANTHER" id="PTHR23519">
    <property type="entry name" value="AUTOPHAGY-RELATED PROTEIN 22"/>
    <property type="match status" value="1"/>
</dbReference>
<name>A0A0N7KXB6_9HYPH</name>
<feature type="transmembrane region" description="Helical" evidence="6">
    <location>
        <begin position="373"/>
        <end position="395"/>
    </location>
</feature>
<feature type="transmembrane region" description="Helical" evidence="6">
    <location>
        <begin position="158"/>
        <end position="179"/>
    </location>
</feature>
<feature type="transmembrane region" description="Helical" evidence="6">
    <location>
        <begin position="274"/>
        <end position="293"/>
    </location>
</feature>
<dbReference type="EMBL" id="LC066372">
    <property type="protein sequence ID" value="BAT26465.1"/>
    <property type="molecule type" value="Genomic_DNA"/>
</dbReference>
<dbReference type="AlphaFoldDB" id="A0A0N7KXB6"/>